<dbReference type="InterPro" id="IPR004263">
    <property type="entry name" value="Exostosin"/>
</dbReference>
<gene>
    <name evidence="2" type="ORF">DNHGIG_26430</name>
</gene>
<protein>
    <recommendedName>
        <fullName evidence="1">Exostosin GT47 domain-containing protein</fullName>
    </recommendedName>
</protein>
<dbReference type="Pfam" id="PF03016">
    <property type="entry name" value="Exostosin_GT47"/>
    <property type="match status" value="1"/>
</dbReference>
<dbReference type="PANTHER" id="PTHR11062">
    <property type="entry name" value="EXOSTOSIN HEPARAN SULFATE GLYCOSYLTRANSFERASE -RELATED"/>
    <property type="match status" value="1"/>
</dbReference>
<comment type="caution">
    <text evidence="2">The sequence shown here is derived from an EMBL/GenBank/DDBJ whole genome shotgun (WGS) entry which is preliminary data.</text>
</comment>
<dbReference type="EMBL" id="BOQE01000001">
    <property type="protein sequence ID" value="GIM47094.1"/>
    <property type="molecule type" value="Genomic_DNA"/>
</dbReference>
<organism evidence="2 3">
    <name type="scientific">Collibacillus ludicampi</name>
    <dbReference type="NCBI Taxonomy" id="2771369"/>
    <lineage>
        <taxon>Bacteria</taxon>
        <taxon>Bacillati</taxon>
        <taxon>Bacillota</taxon>
        <taxon>Bacilli</taxon>
        <taxon>Bacillales</taxon>
        <taxon>Alicyclobacillaceae</taxon>
        <taxon>Collibacillus</taxon>
    </lineage>
</organism>
<dbReference type="GO" id="GO:0016757">
    <property type="term" value="F:glycosyltransferase activity"/>
    <property type="evidence" value="ECO:0007669"/>
    <property type="project" value="InterPro"/>
</dbReference>
<reference evidence="2" key="1">
    <citation type="journal article" date="2023" name="Int. J. Syst. Evol. Microbiol.">
        <title>Collibacillus ludicampi gen. nov., sp. nov., a new soil bacterium of the family Alicyclobacillaceae.</title>
        <authorList>
            <person name="Jojima T."/>
            <person name="Ioku Y."/>
            <person name="Fukuta Y."/>
            <person name="Shirasaka N."/>
            <person name="Matsumura Y."/>
            <person name="Mori M."/>
        </authorList>
    </citation>
    <scope>NUCLEOTIDE SEQUENCE</scope>
    <source>
        <strain evidence="2">TP075</strain>
    </source>
</reference>
<evidence type="ECO:0000313" key="3">
    <source>
        <dbReference type="Proteomes" id="UP001057291"/>
    </source>
</evidence>
<proteinExistence type="predicted"/>
<dbReference type="Proteomes" id="UP001057291">
    <property type="component" value="Unassembled WGS sequence"/>
</dbReference>
<keyword evidence="3" id="KW-1185">Reference proteome</keyword>
<name>A0AAV4LHT6_9BACL</name>
<dbReference type="AlphaFoldDB" id="A0AAV4LHT6"/>
<dbReference type="PANTHER" id="PTHR11062:SF391">
    <property type="entry name" value="PIN DOMAIN-CONTAINING PROTEIN"/>
    <property type="match status" value="1"/>
</dbReference>
<evidence type="ECO:0000313" key="2">
    <source>
        <dbReference type="EMBL" id="GIM47094.1"/>
    </source>
</evidence>
<dbReference type="RefSeq" id="WP_282200117.1">
    <property type="nucleotide sequence ID" value="NZ_BOQE01000001.1"/>
</dbReference>
<evidence type="ECO:0000259" key="1">
    <source>
        <dbReference type="Pfam" id="PF03016"/>
    </source>
</evidence>
<dbReference type="InterPro" id="IPR040911">
    <property type="entry name" value="Exostosin_GT47"/>
</dbReference>
<sequence length="287" mass="33246">MKIYILPVHPQFQPPSQPFRYPSHSEDYGVEQDFLFYLQANQELLAPTPDCADWHYLPIFWTRWNLNHDFGRTGLHELKQEVDRAIIDDSKTFTICQNDDGPIVDTGKTTLFLASRKTPNGVDIPLLCSPHQVPAIKPAKKYLASFIGNVKTHPIRHEMVNQLVDRPDVYIYDGHLGTRFFVEKVLESLIGLCPRGYGGSSFRFFEVMQLGVVPFLIGDIDTRPFKKFILWENVSLFTQSVSDVNRIFSSLNQHELLTMGNYAAYLWSQLTYQKWCPFVIRELEELR</sequence>
<feature type="domain" description="Exostosin GT47" evidence="1">
    <location>
        <begin position="122"/>
        <end position="239"/>
    </location>
</feature>
<accession>A0AAV4LHT6</accession>